<evidence type="ECO:0000256" key="8">
    <source>
        <dbReference type="ARBA" id="ARBA00022741"/>
    </source>
</evidence>
<dbReference type="InterPro" id="IPR001828">
    <property type="entry name" value="ANF_lig-bd_rcpt"/>
</dbReference>
<keyword evidence="5" id="KW-1003">Cell membrane</keyword>
<evidence type="ECO:0000313" key="19">
    <source>
        <dbReference type="WBParaSite" id="PSAMB.scaffold859size48658.g9387.t1"/>
    </source>
</evidence>
<evidence type="ECO:0000256" key="13">
    <source>
        <dbReference type="ARBA" id="ARBA00023293"/>
    </source>
</evidence>
<organism evidence="18 19">
    <name type="scientific">Plectus sambesii</name>
    <dbReference type="NCBI Taxonomy" id="2011161"/>
    <lineage>
        <taxon>Eukaryota</taxon>
        <taxon>Metazoa</taxon>
        <taxon>Ecdysozoa</taxon>
        <taxon>Nematoda</taxon>
        <taxon>Chromadorea</taxon>
        <taxon>Plectida</taxon>
        <taxon>Plectina</taxon>
        <taxon>Plectoidea</taxon>
        <taxon>Plectidae</taxon>
        <taxon>Plectus</taxon>
    </lineage>
</organism>
<evidence type="ECO:0000256" key="9">
    <source>
        <dbReference type="ARBA" id="ARBA00022989"/>
    </source>
</evidence>
<evidence type="ECO:0000256" key="3">
    <source>
        <dbReference type="ARBA" id="ARBA00004236"/>
    </source>
</evidence>
<dbReference type="PANTHER" id="PTHR11920:SF355">
    <property type="entry name" value="RECEPTOR-TYPE GUANYLATE CYCLASE GCY-10-RELATED"/>
    <property type="match status" value="1"/>
</dbReference>
<dbReference type="InterPro" id="IPR001054">
    <property type="entry name" value="A/G_cyclase"/>
</dbReference>
<dbReference type="WBParaSite" id="PSAMB.scaffold859size48658.g9387.t1">
    <property type="protein sequence ID" value="PSAMB.scaffold859size48658.g9387.t1"/>
    <property type="gene ID" value="PSAMB.scaffold859size48658.g9387"/>
</dbReference>
<keyword evidence="8" id="KW-0547">Nucleotide-binding</keyword>
<keyword evidence="11" id="KW-0325">Glycoprotein</keyword>
<dbReference type="GO" id="GO:0035556">
    <property type="term" value="P:intracellular signal transduction"/>
    <property type="evidence" value="ECO:0007669"/>
    <property type="project" value="InterPro"/>
</dbReference>
<keyword evidence="6 15" id="KW-0812">Transmembrane</keyword>
<evidence type="ECO:0000256" key="7">
    <source>
        <dbReference type="ARBA" id="ARBA00022729"/>
    </source>
</evidence>
<dbReference type="InterPro" id="IPR011009">
    <property type="entry name" value="Kinase-like_dom_sf"/>
</dbReference>
<evidence type="ECO:0000313" key="18">
    <source>
        <dbReference type="Proteomes" id="UP000887566"/>
    </source>
</evidence>
<evidence type="ECO:0000256" key="11">
    <source>
        <dbReference type="ARBA" id="ARBA00023180"/>
    </source>
</evidence>
<evidence type="ECO:0000256" key="2">
    <source>
        <dbReference type="ARBA" id="ARBA00004167"/>
    </source>
</evidence>
<dbReference type="AlphaFoldDB" id="A0A914XIY8"/>
<dbReference type="InterPro" id="IPR001245">
    <property type="entry name" value="Ser-Thr/Tyr_kinase_cat_dom"/>
</dbReference>
<proteinExistence type="predicted"/>
<keyword evidence="7" id="KW-0732">Signal</keyword>
<dbReference type="SMART" id="SM00044">
    <property type="entry name" value="CYCc"/>
    <property type="match status" value="1"/>
</dbReference>
<dbReference type="GO" id="GO:0004016">
    <property type="term" value="F:adenylate cyclase activity"/>
    <property type="evidence" value="ECO:0007669"/>
    <property type="project" value="TreeGrafter"/>
</dbReference>
<dbReference type="InterPro" id="IPR029787">
    <property type="entry name" value="Nucleotide_cyclase"/>
</dbReference>
<feature type="compositionally biased region" description="Low complexity" evidence="14">
    <location>
        <begin position="1097"/>
        <end position="1108"/>
    </location>
</feature>
<dbReference type="Pfam" id="PF01094">
    <property type="entry name" value="ANF_receptor"/>
    <property type="match status" value="1"/>
</dbReference>
<dbReference type="GO" id="GO:0007606">
    <property type="term" value="P:sensory perception of chemical stimulus"/>
    <property type="evidence" value="ECO:0007669"/>
    <property type="project" value="UniProtKB-ARBA"/>
</dbReference>
<dbReference type="Pfam" id="PF00211">
    <property type="entry name" value="Guanylate_cyc"/>
    <property type="match status" value="1"/>
</dbReference>
<keyword evidence="9 15" id="KW-1133">Transmembrane helix</keyword>
<dbReference type="PROSITE" id="PS50125">
    <property type="entry name" value="GUANYLATE_CYCLASE_2"/>
    <property type="match status" value="1"/>
</dbReference>
<protein>
    <recommendedName>
        <fullName evidence="4">guanylate cyclase</fullName>
        <ecNumber evidence="4">4.6.1.2</ecNumber>
    </recommendedName>
</protein>
<comment type="subcellular location">
    <subcellularLocation>
        <location evidence="3">Cell membrane</location>
    </subcellularLocation>
    <subcellularLocation>
        <location evidence="2">Membrane</location>
        <topology evidence="2">Single-pass membrane protein</topology>
    </subcellularLocation>
</comment>
<keyword evidence="13" id="KW-0141">cGMP biosynthesis</keyword>
<evidence type="ECO:0000256" key="15">
    <source>
        <dbReference type="SAM" id="Phobius"/>
    </source>
</evidence>
<dbReference type="InterPro" id="IPR028082">
    <property type="entry name" value="Peripla_BP_I"/>
</dbReference>
<dbReference type="GO" id="GO:0004383">
    <property type="term" value="F:guanylate cyclase activity"/>
    <property type="evidence" value="ECO:0007669"/>
    <property type="project" value="UniProtKB-EC"/>
</dbReference>
<dbReference type="PANTHER" id="PTHR11920">
    <property type="entry name" value="GUANYLYL CYCLASE"/>
    <property type="match status" value="1"/>
</dbReference>
<dbReference type="SUPFAM" id="SSF56112">
    <property type="entry name" value="Protein kinase-like (PK-like)"/>
    <property type="match status" value="1"/>
</dbReference>
<dbReference type="GO" id="GO:0007168">
    <property type="term" value="P:receptor guanylyl cyclase signaling pathway"/>
    <property type="evidence" value="ECO:0007669"/>
    <property type="project" value="TreeGrafter"/>
</dbReference>
<dbReference type="GO" id="GO:0001653">
    <property type="term" value="F:peptide receptor activity"/>
    <property type="evidence" value="ECO:0007669"/>
    <property type="project" value="TreeGrafter"/>
</dbReference>
<evidence type="ECO:0000256" key="4">
    <source>
        <dbReference type="ARBA" id="ARBA00012202"/>
    </source>
</evidence>
<feature type="region of interest" description="Disordered" evidence="14">
    <location>
        <begin position="1095"/>
        <end position="1115"/>
    </location>
</feature>
<keyword evidence="10 15" id="KW-0472">Membrane</keyword>
<sequence>MKGFAVDGTVLFSFYDCVDVQVGWITSDLRYAQIESKMKRISSATTMCAVSCLLAQLMLLTSTASAQTSSALKLGFTAGTDFLDFMLPICQLAVDDVRQTAGINKNVPINVIVEDACRPAGDPYHLGVTNTAEMYYSKHIDALIGPPCSPEFLDSARMCAQWQIPVISWWATDPSLGDKNIYSSTVQLSARNQNGFAVAIYTIITRKYSWRNVAFVGSSTLNSPGPNQLLGIKALFDQKNDIKTVGYIEYPGLPSADDIISSPNFAKIKTSARIYIASFGTDLEANTNFVLAVHRANLTEDGFVFIIPWIMRRHNDLPWVINGTTDTEILTAFSKVLIVEPAGNNKQQLYAFSESTMQRAQWSENAYTAVNSSLYALILLAAAYDGCYTYAFGLSRTLDGSSTIVRNSSFSQALIDNLRSTQFEGALGTVYLDKRAERLPSFILRSLSESPGGNPVLVLQANESSCSTDGMICFTMTFQETSFNFFPNGVPLDVPTCGFDGSMCTNYWLVITMVVAAGVVVGLIVIAIFTWKRYKQLEVYKLHWKVTKESMKIIEQNPLMDSLRSLKEASADGVKLKKRFLPVYAIVGTIKAELLDFKQNQHINFTKEDLQYLFGLKQLSHENLTSFMGICYNDGEKFYVLYILVERGTLEDFIYDEDFNFDSTFKSAFVRDIVKGLEYLHKSSAGYHGSFSPKTCLIDGNWVLKLTGFGMTNMLSDLFTKRLISFPEGYYVQLSTLLHMAPEQVRVSSLGKAFPGGSAASDIYSFGMTLFQIMYRTAPFDESSMSTEDILKAITTPGPTPLRPAIPKEIRQNEDLINLLLSCWSEQPSERPPIRRVHQVTSAAFGYLKGNLVDQMISMTEKYAQNLERLVADRTQMLVEAQTQTDRLLYEMLPPSIARQLKAGNTVEPRSFATATVLFCQLAEFSALCSQSSPDQIVKFLNDIFTRFDEVVARFDAYKVETSGETYMVVSGLPQENEGRHVYEIAEVSLQLRTAAVTFVVDHYEGFAVAVRIGFHRGPIAAGVIGMGWPRYCLFGDTVNFASRMQSTSEPNHIQIAQSTATFLLGNEKYLVTERGYVNIKGKGEINTFWLDRRRSNSSTADPSPSSSLQLEGEA</sequence>
<dbReference type="GO" id="GO:0005524">
    <property type="term" value="F:ATP binding"/>
    <property type="evidence" value="ECO:0007669"/>
    <property type="project" value="InterPro"/>
</dbReference>
<evidence type="ECO:0000256" key="10">
    <source>
        <dbReference type="ARBA" id="ARBA00023136"/>
    </source>
</evidence>
<dbReference type="EC" id="4.6.1.2" evidence="4"/>
<dbReference type="Pfam" id="PF07714">
    <property type="entry name" value="PK_Tyr_Ser-Thr"/>
    <property type="match status" value="1"/>
</dbReference>
<dbReference type="InterPro" id="IPR050401">
    <property type="entry name" value="Cyclic_nucleotide_synthase"/>
</dbReference>
<evidence type="ECO:0000256" key="1">
    <source>
        <dbReference type="ARBA" id="ARBA00001436"/>
    </source>
</evidence>
<evidence type="ECO:0000256" key="6">
    <source>
        <dbReference type="ARBA" id="ARBA00022692"/>
    </source>
</evidence>
<dbReference type="PROSITE" id="PS50011">
    <property type="entry name" value="PROTEIN_KINASE_DOM"/>
    <property type="match status" value="1"/>
</dbReference>
<reference evidence="19" key="1">
    <citation type="submission" date="2022-11" db="UniProtKB">
        <authorList>
            <consortium name="WormBaseParasite"/>
        </authorList>
    </citation>
    <scope>IDENTIFICATION</scope>
</reference>
<evidence type="ECO:0000256" key="12">
    <source>
        <dbReference type="ARBA" id="ARBA00023239"/>
    </source>
</evidence>
<feature type="transmembrane region" description="Helical" evidence="15">
    <location>
        <begin position="507"/>
        <end position="531"/>
    </location>
</feature>
<evidence type="ECO:0000259" key="17">
    <source>
        <dbReference type="PROSITE" id="PS50125"/>
    </source>
</evidence>
<comment type="catalytic activity">
    <reaction evidence="1">
        <text>GTP = 3',5'-cyclic GMP + diphosphate</text>
        <dbReference type="Rhea" id="RHEA:13665"/>
        <dbReference type="ChEBI" id="CHEBI:33019"/>
        <dbReference type="ChEBI" id="CHEBI:37565"/>
        <dbReference type="ChEBI" id="CHEBI:57746"/>
        <dbReference type="EC" id="4.6.1.2"/>
    </reaction>
</comment>
<dbReference type="Gene3D" id="1.10.510.10">
    <property type="entry name" value="Transferase(Phosphotransferase) domain 1"/>
    <property type="match status" value="1"/>
</dbReference>
<evidence type="ECO:0000259" key="16">
    <source>
        <dbReference type="PROSITE" id="PS50011"/>
    </source>
</evidence>
<keyword evidence="18" id="KW-1185">Reference proteome</keyword>
<dbReference type="InterPro" id="IPR000719">
    <property type="entry name" value="Prot_kinase_dom"/>
</dbReference>
<dbReference type="GO" id="GO:0005886">
    <property type="term" value="C:plasma membrane"/>
    <property type="evidence" value="ECO:0007669"/>
    <property type="project" value="UniProtKB-SubCell"/>
</dbReference>
<dbReference type="Gene3D" id="3.40.50.2300">
    <property type="match status" value="2"/>
</dbReference>
<keyword evidence="12" id="KW-0456">Lyase</keyword>
<dbReference type="CDD" id="cd07302">
    <property type="entry name" value="CHD"/>
    <property type="match status" value="1"/>
</dbReference>
<evidence type="ECO:0000256" key="5">
    <source>
        <dbReference type="ARBA" id="ARBA00022475"/>
    </source>
</evidence>
<feature type="domain" description="Guanylate cyclase" evidence="17">
    <location>
        <begin position="916"/>
        <end position="1046"/>
    </location>
</feature>
<dbReference type="Proteomes" id="UP000887566">
    <property type="component" value="Unplaced"/>
</dbReference>
<dbReference type="GO" id="GO:0004672">
    <property type="term" value="F:protein kinase activity"/>
    <property type="evidence" value="ECO:0007669"/>
    <property type="project" value="InterPro"/>
</dbReference>
<name>A0A914XIY8_9BILA</name>
<dbReference type="Gene3D" id="3.30.70.1230">
    <property type="entry name" value="Nucleotide cyclase"/>
    <property type="match status" value="1"/>
</dbReference>
<evidence type="ECO:0000256" key="14">
    <source>
        <dbReference type="SAM" id="MobiDB-lite"/>
    </source>
</evidence>
<dbReference type="SUPFAM" id="SSF53822">
    <property type="entry name" value="Periplasmic binding protein-like I"/>
    <property type="match status" value="1"/>
</dbReference>
<dbReference type="SUPFAM" id="SSF55073">
    <property type="entry name" value="Nucleotide cyclase"/>
    <property type="match status" value="1"/>
</dbReference>
<dbReference type="FunFam" id="3.30.70.1230:FF:000050">
    <property type="entry name" value="Guanylate cyclase"/>
    <property type="match status" value="1"/>
</dbReference>
<feature type="domain" description="Protein kinase" evidence="16">
    <location>
        <begin position="560"/>
        <end position="845"/>
    </location>
</feature>
<dbReference type="CDD" id="cd06352">
    <property type="entry name" value="PBP1_NPR_GC-like"/>
    <property type="match status" value="1"/>
</dbReference>
<accession>A0A914XIY8</accession>